<gene>
    <name evidence="2" type="ORF">CG710_006140</name>
</gene>
<accession>A0A371JH81</accession>
<comment type="caution">
    <text evidence="2">The sequence shown here is derived from an EMBL/GenBank/DDBJ whole genome shotgun (WGS) entry which is preliminary data.</text>
</comment>
<evidence type="ECO:0000256" key="1">
    <source>
        <dbReference type="ARBA" id="ARBA00022857"/>
    </source>
</evidence>
<dbReference type="GO" id="GO:0008218">
    <property type="term" value="P:bioluminescence"/>
    <property type="evidence" value="ECO:0007669"/>
    <property type="project" value="InterPro"/>
</dbReference>
<dbReference type="Proteomes" id="UP000216411">
    <property type="component" value="Unassembled WGS sequence"/>
</dbReference>
<evidence type="ECO:0000313" key="3">
    <source>
        <dbReference type="Proteomes" id="UP000216411"/>
    </source>
</evidence>
<keyword evidence="3" id="KW-1185">Reference proteome</keyword>
<reference evidence="2 3" key="1">
    <citation type="journal article" date="2017" name="Genome Announc.">
        <title>Draft Genome Sequence of a Sporulating and Motile Strain of Lachnotalea glycerini Isolated from Water in Quebec City, Canada.</title>
        <authorList>
            <person name="Maheux A.F."/>
            <person name="Boudreau D.K."/>
            <person name="Berube E."/>
            <person name="Boissinot M."/>
            <person name="Raymond F."/>
            <person name="Brodeur S."/>
            <person name="Corbeil J."/>
            <person name="Isabel S."/>
            <person name="Omar R.F."/>
            <person name="Bergeron M.G."/>
        </authorList>
    </citation>
    <scope>NUCLEOTIDE SEQUENCE [LARGE SCALE GENOMIC DNA]</scope>
    <source>
        <strain evidence="2 3">CCRI-19302</strain>
    </source>
</reference>
<keyword evidence="1" id="KW-0521">NADP</keyword>
<protein>
    <recommendedName>
        <fullName evidence="4">Acyl-CoA reductase LuxC</fullName>
    </recommendedName>
</protein>
<organism evidence="2 3">
    <name type="scientific">Lachnotalea glycerini</name>
    <dbReference type="NCBI Taxonomy" id="1763509"/>
    <lineage>
        <taxon>Bacteria</taxon>
        <taxon>Bacillati</taxon>
        <taxon>Bacillota</taxon>
        <taxon>Clostridia</taxon>
        <taxon>Lachnospirales</taxon>
        <taxon>Lachnospiraceae</taxon>
        <taxon>Lachnotalea</taxon>
    </lineage>
</organism>
<dbReference type="Pfam" id="PF05893">
    <property type="entry name" value="LuxC"/>
    <property type="match status" value="1"/>
</dbReference>
<dbReference type="AlphaFoldDB" id="A0A371JH81"/>
<sequence>MKGEVKVMAGVENLLAEPWEPFCEPVLEFLNQLSVIIRKDYGVNAYQRKETKAFGFWCRRTHMEEFKKRYQDKGVRLGRGIIFHIPASNVPILFAYSLAMGLLAGNSCAVRISLRAQKQDLELCQRMDSLLKQPEHAKLKERIIVFTCDREQELIHKWIEQCDGCVIWGENKTIMSLRSMPMKPDAVQMMFPNRYSICILDTRSMSVISEGELEELAHRFYNDTYAVDQNACSSPRFVLWNQKKETKANQKARRKWWEAVVRAAAGYEITAHKATLKYEALCKFAMEFEEAIKIERYDNLLYTIMLQKIPNNPFQILGNCGMFFQCVGEWQDFIQPLAVRQLQTVTYYGIRGKDLTDYVLNNHLYGVNRVVPIGRAMDMDLIWDGQDFVTTLSRQISREDCDATV</sequence>
<proteinExistence type="predicted"/>
<name>A0A371JH81_9FIRM</name>
<dbReference type="RefSeq" id="WP_094376072.1">
    <property type="nucleotide sequence ID" value="NZ_NOKA02000006.1"/>
</dbReference>
<dbReference type="InterPro" id="IPR008670">
    <property type="entry name" value="CoA_reduct_LuxC"/>
</dbReference>
<evidence type="ECO:0000313" key="2">
    <source>
        <dbReference type="EMBL" id="RDY32047.1"/>
    </source>
</evidence>
<dbReference type="EMBL" id="NOKA02000006">
    <property type="protein sequence ID" value="RDY32047.1"/>
    <property type="molecule type" value="Genomic_DNA"/>
</dbReference>
<evidence type="ECO:0008006" key="4">
    <source>
        <dbReference type="Google" id="ProtNLM"/>
    </source>
</evidence>
<dbReference type="GO" id="GO:0003995">
    <property type="term" value="F:acyl-CoA dehydrogenase activity"/>
    <property type="evidence" value="ECO:0007669"/>
    <property type="project" value="InterPro"/>
</dbReference>